<name>A0ABW3ICV5_9FLAO</name>
<accession>A0ABW3ICV5</accession>
<sequence>MPTVIISHKVENYKKWKEIYDRDIERRSQAGLREISAGQKADEPNMVYMVFEASDSNKVKEMMQDQSLKDLMDEAGVISKPELIVIEE</sequence>
<protein>
    <recommendedName>
        <fullName evidence="3">Cyclase</fullName>
    </recommendedName>
</protein>
<reference evidence="2" key="1">
    <citation type="journal article" date="2019" name="Int. J. Syst. Evol. Microbiol.">
        <title>The Global Catalogue of Microorganisms (GCM) 10K type strain sequencing project: providing services to taxonomists for standard genome sequencing and annotation.</title>
        <authorList>
            <consortium name="The Broad Institute Genomics Platform"/>
            <consortium name="The Broad Institute Genome Sequencing Center for Infectious Disease"/>
            <person name="Wu L."/>
            <person name="Ma J."/>
        </authorList>
    </citation>
    <scope>NUCLEOTIDE SEQUENCE [LARGE SCALE GENOMIC DNA]</scope>
    <source>
        <strain evidence="2">CCUG 60898</strain>
    </source>
</reference>
<evidence type="ECO:0000313" key="2">
    <source>
        <dbReference type="Proteomes" id="UP001597100"/>
    </source>
</evidence>
<gene>
    <name evidence="1" type="ORF">ACFQ1G_03570</name>
</gene>
<dbReference type="EMBL" id="JBHTJP010000032">
    <property type="protein sequence ID" value="MFD0975863.1"/>
    <property type="molecule type" value="Genomic_DNA"/>
</dbReference>
<evidence type="ECO:0000313" key="1">
    <source>
        <dbReference type="EMBL" id="MFD0975863.1"/>
    </source>
</evidence>
<keyword evidence="2" id="KW-1185">Reference proteome</keyword>
<dbReference type="RefSeq" id="WP_380736900.1">
    <property type="nucleotide sequence ID" value="NZ_JBHTJP010000032.1"/>
</dbReference>
<proteinExistence type="predicted"/>
<organism evidence="1 2">
    <name type="scientific">Salinimicrobium gaetbulicola</name>
    <dbReference type="NCBI Taxonomy" id="999702"/>
    <lineage>
        <taxon>Bacteria</taxon>
        <taxon>Pseudomonadati</taxon>
        <taxon>Bacteroidota</taxon>
        <taxon>Flavobacteriia</taxon>
        <taxon>Flavobacteriales</taxon>
        <taxon>Flavobacteriaceae</taxon>
        <taxon>Salinimicrobium</taxon>
    </lineage>
</organism>
<comment type="caution">
    <text evidence="1">The sequence shown here is derived from an EMBL/GenBank/DDBJ whole genome shotgun (WGS) entry which is preliminary data.</text>
</comment>
<dbReference type="Proteomes" id="UP001597100">
    <property type="component" value="Unassembled WGS sequence"/>
</dbReference>
<evidence type="ECO:0008006" key="3">
    <source>
        <dbReference type="Google" id="ProtNLM"/>
    </source>
</evidence>